<gene>
    <name evidence="2" type="ORF">H8R23_04345</name>
</gene>
<keyword evidence="1" id="KW-1133">Transmembrane helix</keyword>
<name>A0ABR7J576_9FLAO</name>
<dbReference type="Proteomes" id="UP000629963">
    <property type="component" value="Unassembled WGS sequence"/>
</dbReference>
<feature type="transmembrane region" description="Helical" evidence="1">
    <location>
        <begin position="56"/>
        <end position="74"/>
    </location>
</feature>
<protein>
    <recommendedName>
        <fullName evidence="4">Magnesium citrate secondary transporter</fullName>
    </recommendedName>
</protein>
<evidence type="ECO:0000313" key="3">
    <source>
        <dbReference type="Proteomes" id="UP000629963"/>
    </source>
</evidence>
<evidence type="ECO:0000256" key="1">
    <source>
        <dbReference type="SAM" id="Phobius"/>
    </source>
</evidence>
<proteinExistence type="predicted"/>
<evidence type="ECO:0008006" key="4">
    <source>
        <dbReference type="Google" id="ProtNLM"/>
    </source>
</evidence>
<evidence type="ECO:0000313" key="2">
    <source>
        <dbReference type="EMBL" id="MBC5840627.1"/>
    </source>
</evidence>
<accession>A0ABR7J576</accession>
<comment type="caution">
    <text evidence="2">The sequence shown here is derived from an EMBL/GenBank/DDBJ whole genome shotgun (WGS) entry which is preliminary data.</text>
</comment>
<reference evidence="2 3" key="1">
    <citation type="submission" date="2020-08" db="EMBL/GenBank/DDBJ databases">
        <title>Description of novel Flavobacterium F-380 isolate.</title>
        <authorList>
            <person name="Saticioglu I.B."/>
            <person name="Duman M."/>
            <person name="Altun S."/>
        </authorList>
    </citation>
    <scope>NUCLEOTIDE SEQUENCE [LARGE SCALE GENOMIC DNA]</scope>
    <source>
        <strain evidence="2 3">F-380</strain>
    </source>
</reference>
<keyword evidence="1" id="KW-0472">Membrane</keyword>
<dbReference type="EMBL" id="JACRUJ010000001">
    <property type="protein sequence ID" value="MBC5840627.1"/>
    <property type="molecule type" value="Genomic_DNA"/>
</dbReference>
<organism evidence="2 3">
    <name type="scientific">Flavobacterium kayseriense</name>
    <dbReference type="NCBI Taxonomy" id="2764714"/>
    <lineage>
        <taxon>Bacteria</taxon>
        <taxon>Pseudomonadati</taxon>
        <taxon>Bacteroidota</taxon>
        <taxon>Flavobacteriia</taxon>
        <taxon>Flavobacteriales</taxon>
        <taxon>Flavobacteriaceae</taxon>
        <taxon>Flavobacterium</taxon>
    </lineage>
</organism>
<sequence length="115" mass="13627">MLLVIACSIFILQKAQRPLPQWVNNYWNDLLCIPLVLGALTYSIRWLKKDDKFEFSLGFVIVLSSYYAIYFEYYLPKNNSRYTSDWIDVLLYFSGGLLFYLFQKTSNKLNTLKLL</sequence>
<feature type="transmembrane region" description="Helical" evidence="1">
    <location>
        <begin position="86"/>
        <end position="103"/>
    </location>
</feature>
<keyword evidence="1" id="KW-0812">Transmembrane</keyword>
<keyword evidence="3" id="KW-1185">Reference proteome</keyword>